<dbReference type="InterPro" id="IPR007525">
    <property type="entry name" value="FrhB_FdhB_C"/>
</dbReference>
<evidence type="ECO:0000313" key="5">
    <source>
        <dbReference type="Proteomes" id="UP001302120"/>
    </source>
</evidence>
<feature type="compositionally biased region" description="Basic residues" evidence="1">
    <location>
        <begin position="1"/>
        <end position="12"/>
    </location>
</feature>
<dbReference type="Proteomes" id="UP001302120">
    <property type="component" value="Unassembled WGS sequence"/>
</dbReference>
<protein>
    <submittedName>
        <fullName evidence="4">Coenzyme F420 hydrogenase/dehydrogenase, beta subunit C-terminal domain</fullName>
    </submittedName>
</protein>
<dbReference type="InterPro" id="IPR007516">
    <property type="entry name" value="Co_F420_Hydgase/DH_bsu_N"/>
</dbReference>
<feature type="domain" description="Coenzyme F420 hydrogenase/dehydrogenase beta subunit N-terminal" evidence="2">
    <location>
        <begin position="78"/>
        <end position="154"/>
    </location>
</feature>
<evidence type="ECO:0000256" key="1">
    <source>
        <dbReference type="SAM" id="MobiDB-lite"/>
    </source>
</evidence>
<comment type="caution">
    <text evidence="4">The sequence shown here is derived from an EMBL/GenBank/DDBJ whole genome shotgun (WGS) entry which is preliminary data.</text>
</comment>
<dbReference type="EMBL" id="JAYGHG010000045">
    <property type="protein sequence ID" value="MEA5583510.1"/>
    <property type="molecule type" value="Genomic_DNA"/>
</dbReference>
<dbReference type="PANTHER" id="PTHR31332:SF0">
    <property type="entry name" value="7-HYDROXYMETHYL CHLOROPHYLL A REDUCTASE, CHLOROPLASTIC"/>
    <property type="match status" value="1"/>
</dbReference>
<organism evidence="4 5">
    <name type="scientific">Nodularia harveyana UHCC-0300</name>
    <dbReference type="NCBI Taxonomy" id="2974287"/>
    <lineage>
        <taxon>Bacteria</taxon>
        <taxon>Bacillati</taxon>
        <taxon>Cyanobacteriota</taxon>
        <taxon>Cyanophyceae</taxon>
        <taxon>Nostocales</taxon>
        <taxon>Nodulariaceae</taxon>
        <taxon>Nodularia</taxon>
    </lineage>
</organism>
<keyword evidence="5" id="KW-1185">Reference proteome</keyword>
<dbReference type="PANTHER" id="PTHR31332">
    <property type="entry name" value="7-HYDROXYMETHYL CHLOROPHYLL A REDUCTASE, CHLOROPLASTIC"/>
    <property type="match status" value="1"/>
</dbReference>
<name>A0ABU5UJ20_9CYAN</name>
<feature type="domain" description="Coenzyme F420 hydrogenase/dehydrogenase beta subunit C-terminal" evidence="3">
    <location>
        <begin position="162"/>
        <end position="308"/>
    </location>
</feature>
<dbReference type="RefSeq" id="WP_323197808.1">
    <property type="nucleotide sequence ID" value="NZ_JAYGHG010000045.1"/>
</dbReference>
<evidence type="ECO:0000259" key="2">
    <source>
        <dbReference type="Pfam" id="PF04422"/>
    </source>
</evidence>
<feature type="region of interest" description="Disordered" evidence="1">
    <location>
        <begin position="1"/>
        <end position="21"/>
    </location>
</feature>
<proteinExistence type="predicted"/>
<gene>
    <name evidence="4" type="ORF">VB620_19470</name>
</gene>
<accession>A0ABU5UJ20</accession>
<dbReference type="InterPro" id="IPR045220">
    <property type="entry name" value="FRHB/FDHB/HCAR-like"/>
</dbReference>
<dbReference type="Pfam" id="PF04422">
    <property type="entry name" value="FrhB_FdhB_N"/>
    <property type="match status" value="1"/>
</dbReference>
<evidence type="ECO:0000259" key="3">
    <source>
        <dbReference type="Pfam" id="PF04432"/>
    </source>
</evidence>
<dbReference type="Pfam" id="PF04432">
    <property type="entry name" value="FrhB_FdhB_C"/>
    <property type="match status" value="1"/>
</dbReference>
<reference evidence="4 5" key="1">
    <citation type="submission" date="2023-12" db="EMBL/GenBank/DDBJ databases">
        <title>Baltic Sea Cyanobacteria.</title>
        <authorList>
            <person name="Delbaje E."/>
            <person name="Fewer D.P."/>
            <person name="Shishido T.K."/>
        </authorList>
    </citation>
    <scope>NUCLEOTIDE SEQUENCE [LARGE SCALE GENOMIC DNA]</scope>
    <source>
        <strain evidence="4 5">UHCC-0300</strain>
    </source>
</reference>
<sequence>MTSVSPHKKAKALKPNSRPPAKELCSECGLCDTYYIHYVKEACAFLNQQIEGLETETHKRSRDLDNENELYFGVHQDMIAARKQQPIEGAQWTGIVSSIAIEMLNRGLVEGVVCVQNTKEDRFQPMPVIARTPEEILAARVNKPTLSPNLSVLEEIEKSGMKRLLVIGVGCQIQALRAVEKQLGLEKLYVLGTPCVDNVTRAGLQKFLETTSRSPETVVHYEFMQDFRVHFKHEDGSTETVPFFGLKTNKLKDVFAPSCMTCFDYVNSLADLVVGYMGAPFGWQWIVVRNDTGKEMLDLVQDQLDTQPVMSQGNRKEAVQQSIPAYDKGVTLPMWAAKLMGVVIERIGPKGLEYGRFSIDSHFTRNYLYVKRNYPEKLEAHVPEFAKRIVGEYKLPE</sequence>
<evidence type="ECO:0000313" key="4">
    <source>
        <dbReference type="EMBL" id="MEA5583510.1"/>
    </source>
</evidence>